<keyword evidence="4 6" id="KW-1133">Transmembrane helix</keyword>
<dbReference type="InterPro" id="IPR011701">
    <property type="entry name" value="MFS"/>
</dbReference>
<feature type="transmembrane region" description="Helical" evidence="6">
    <location>
        <begin position="133"/>
        <end position="155"/>
    </location>
</feature>
<name>A0ABU0TID2_9FLAO</name>
<dbReference type="PANTHER" id="PTHR42718">
    <property type="entry name" value="MAJOR FACILITATOR SUPERFAMILY MULTIDRUG TRANSPORTER MFSC"/>
    <property type="match status" value="1"/>
</dbReference>
<evidence type="ECO:0000256" key="3">
    <source>
        <dbReference type="ARBA" id="ARBA00022692"/>
    </source>
</evidence>
<dbReference type="Pfam" id="PF07690">
    <property type="entry name" value="MFS_1"/>
    <property type="match status" value="1"/>
</dbReference>
<keyword evidence="5 6" id="KW-0472">Membrane</keyword>
<feature type="transmembrane region" description="Helical" evidence="6">
    <location>
        <begin position="80"/>
        <end position="96"/>
    </location>
</feature>
<dbReference type="PROSITE" id="PS50850">
    <property type="entry name" value="MFS"/>
    <property type="match status" value="1"/>
</dbReference>
<evidence type="ECO:0000259" key="7">
    <source>
        <dbReference type="PROSITE" id="PS50850"/>
    </source>
</evidence>
<dbReference type="InterPro" id="IPR036259">
    <property type="entry name" value="MFS_trans_sf"/>
</dbReference>
<feature type="transmembrane region" description="Helical" evidence="6">
    <location>
        <begin position="41"/>
        <end position="60"/>
    </location>
</feature>
<reference evidence="8 9" key="1">
    <citation type="submission" date="2023-07" db="EMBL/GenBank/DDBJ databases">
        <title>Functional and genomic diversity of the sorghum phyllosphere microbiome.</title>
        <authorList>
            <person name="Shade A."/>
        </authorList>
    </citation>
    <scope>NUCLEOTIDE SEQUENCE [LARGE SCALE GENOMIC DNA]</scope>
    <source>
        <strain evidence="8 9">SORGH_AS_1064</strain>
    </source>
</reference>
<feature type="transmembrane region" description="Helical" evidence="6">
    <location>
        <begin position="108"/>
        <end position="127"/>
    </location>
</feature>
<dbReference type="InterPro" id="IPR020846">
    <property type="entry name" value="MFS_dom"/>
</dbReference>
<feature type="transmembrane region" description="Helical" evidence="6">
    <location>
        <begin position="465"/>
        <end position="483"/>
    </location>
</feature>
<protein>
    <submittedName>
        <fullName evidence="8">EmrB/QacA subfamily drug resistance transporter</fullName>
    </submittedName>
</protein>
<feature type="transmembrane region" description="Helical" evidence="6">
    <location>
        <begin position="229"/>
        <end position="247"/>
    </location>
</feature>
<dbReference type="PROSITE" id="PS00216">
    <property type="entry name" value="SUGAR_TRANSPORT_1"/>
    <property type="match status" value="1"/>
</dbReference>
<evidence type="ECO:0000256" key="2">
    <source>
        <dbReference type="ARBA" id="ARBA00022448"/>
    </source>
</evidence>
<dbReference type="PANTHER" id="PTHR42718:SF9">
    <property type="entry name" value="MAJOR FACILITATOR SUPERFAMILY MULTIDRUG TRANSPORTER MFSC"/>
    <property type="match status" value="1"/>
</dbReference>
<dbReference type="SUPFAM" id="SSF103473">
    <property type="entry name" value="MFS general substrate transporter"/>
    <property type="match status" value="1"/>
</dbReference>
<sequence>MFFYNWIMIYYVPNLGYNFYTCTVKTNFAVNLYIMEAKKNLILILASVGTFVEALDIAIINLTIPSIQEQFNIGPETVQWLQTLYVLFFGGFLIIGGKLADQVGRKKIFLAGSALFMLTSLGAGLSSDFSSLAIFRAFQGLGAALIMPSALSIVTHTFKGTQERNRAVGIFSSFAAIGSGSGLSLGGIISTYLSWHWVFLINVPVLLITLIFAFRYLPEDHKGDQPARTDLLSGILMVAGLLSLTYGTHEFIYIFEQPFLVGGSLLVSILLLVAVILRLRHTEEPLIDLKILKHRSLNVSNTAFFALGAFFIGFLFLISLMLQKDMGYTAAASGLLLVPFSIMSALLAKFILPLISRRLNSGQMGILGWSFMLAGAILLLLSVHFDHPLTIVLMGAACISGIGMTFCFTALSVLGIQDVEPGHYGIASGMGSTSYFLGAGIGLSFMSLMNQIFPSDHAVGDLNFMILILYAIISILLLSYFAFRYSKLKKADIAVSLD</sequence>
<feature type="transmembrane region" description="Helical" evidence="6">
    <location>
        <begin position="195"/>
        <end position="217"/>
    </location>
</feature>
<evidence type="ECO:0000256" key="1">
    <source>
        <dbReference type="ARBA" id="ARBA00004141"/>
    </source>
</evidence>
<comment type="subcellular location">
    <subcellularLocation>
        <location evidence="1">Membrane</location>
        <topology evidence="1">Multi-pass membrane protein</topology>
    </subcellularLocation>
</comment>
<accession>A0ABU0TID2</accession>
<keyword evidence="3 6" id="KW-0812">Transmembrane</keyword>
<gene>
    <name evidence="8" type="ORF">QE404_001967</name>
</gene>
<evidence type="ECO:0000256" key="4">
    <source>
        <dbReference type="ARBA" id="ARBA00022989"/>
    </source>
</evidence>
<dbReference type="CDD" id="cd17321">
    <property type="entry name" value="MFS_MMR_MDR_like"/>
    <property type="match status" value="1"/>
</dbReference>
<feature type="transmembrane region" description="Helical" evidence="6">
    <location>
        <begin position="328"/>
        <end position="352"/>
    </location>
</feature>
<dbReference type="Proteomes" id="UP001225072">
    <property type="component" value="Unassembled WGS sequence"/>
</dbReference>
<feature type="transmembrane region" description="Helical" evidence="6">
    <location>
        <begin position="259"/>
        <end position="279"/>
    </location>
</feature>
<dbReference type="Gene3D" id="1.20.1720.10">
    <property type="entry name" value="Multidrug resistance protein D"/>
    <property type="match status" value="1"/>
</dbReference>
<evidence type="ECO:0000256" key="5">
    <source>
        <dbReference type="ARBA" id="ARBA00023136"/>
    </source>
</evidence>
<comment type="caution">
    <text evidence="8">The sequence shown here is derived from an EMBL/GenBank/DDBJ whole genome shotgun (WGS) entry which is preliminary data.</text>
</comment>
<feature type="transmembrane region" description="Helical" evidence="6">
    <location>
        <begin position="364"/>
        <end position="385"/>
    </location>
</feature>
<keyword evidence="2" id="KW-0813">Transport</keyword>
<feature type="transmembrane region" description="Helical" evidence="6">
    <location>
        <begin position="299"/>
        <end position="322"/>
    </location>
</feature>
<feature type="transmembrane region" description="Helical" evidence="6">
    <location>
        <begin position="435"/>
        <end position="453"/>
    </location>
</feature>
<evidence type="ECO:0000313" key="8">
    <source>
        <dbReference type="EMBL" id="MDQ1096820.1"/>
    </source>
</evidence>
<feature type="transmembrane region" description="Helical" evidence="6">
    <location>
        <begin position="167"/>
        <end position="189"/>
    </location>
</feature>
<feature type="transmembrane region" description="Helical" evidence="6">
    <location>
        <begin position="391"/>
        <end position="414"/>
    </location>
</feature>
<proteinExistence type="predicted"/>
<dbReference type="Gene3D" id="1.20.1250.20">
    <property type="entry name" value="MFS general substrate transporter like domains"/>
    <property type="match status" value="1"/>
</dbReference>
<keyword evidence="9" id="KW-1185">Reference proteome</keyword>
<dbReference type="EMBL" id="JAUTAL010000001">
    <property type="protein sequence ID" value="MDQ1096820.1"/>
    <property type="molecule type" value="Genomic_DNA"/>
</dbReference>
<dbReference type="InterPro" id="IPR005829">
    <property type="entry name" value="Sugar_transporter_CS"/>
</dbReference>
<evidence type="ECO:0000256" key="6">
    <source>
        <dbReference type="SAM" id="Phobius"/>
    </source>
</evidence>
<evidence type="ECO:0000313" key="9">
    <source>
        <dbReference type="Proteomes" id="UP001225072"/>
    </source>
</evidence>
<feature type="domain" description="Major facilitator superfamily (MFS) profile" evidence="7">
    <location>
        <begin position="42"/>
        <end position="486"/>
    </location>
</feature>
<organism evidence="8 9">
    <name type="scientific">Chryseobacterium camelliae</name>
    <dbReference type="NCBI Taxonomy" id="1265445"/>
    <lineage>
        <taxon>Bacteria</taxon>
        <taxon>Pseudomonadati</taxon>
        <taxon>Bacteroidota</taxon>
        <taxon>Flavobacteriia</taxon>
        <taxon>Flavobacteriales</taxon>
        <taxon>Weeksellaceae</taxon>
        <taxon>Chryseobacterium group</taxon>
        <taxon>Chryseobacterium</taxon>
    </lineage>
</organism>